<organism evidence="1 2">
    <name type="scientific">Dentiscutata heterogama</name>
    <dbReference type="NCBI Taxonomy" id="1316150"/>
    <lineage>
        <taxon>Eukaryota</taxon>
        <taxon>Fungi</taxon>
        <taxon>Fungi incertae sedis</taxon>
        <taxon>Mucoromycota</taxon>
        <taxon>Glomeromycotina</taxon>
        <taxon>Glomeromycetes</taxon>
        <taxon>Diversisporales</taxon>
        <taxon>Gigasporaceae</taxon>
        <taxon>Dentiscutata</taxon>
    </lineage>
</organism>
<evidence type="ECO:0000313" key="1">
    <source>
        <dbReference type="EMBL" id="CAG8764446.1"/>
    </source>
</evidence>
<evidence type="ECO:0000313" key="2">
    <source>
        <dbReference type="Proteomes" id="UP000789702"/>
    </source>
</evidence>
<protein>
    <submittedName>
        <fullName evidence="1">10830_t:CDS:1</fullName>
    </submittedName>
</protein>
<feature type="non-terminal residue" evidence="1">
    <location>
        <position position="64"/>
    </location>
</feature>
<gene>
    <name evidence="1" type="ORF">DHETER_LOCUS15481</name>
</gene>
<reference evidence="1" key="1">
    <citation type="submission" date="2021-06" db="EMBL/GenBank/DDBJ databases">
        <authorList>
            <person name="Kallberg Y."/>
            <person name="Tangrot J."/>
            <person name="Rosling A."/>
        </authorList>
    </citation>
    <scope>NUCLEOTIDE SEQUENCE</scope>
    <source>
        <strain evidence="1">IL203A</strain>
    </source>
</reference>
<proteinExistence type="predicted"/>
<comment type="caution">
    <text evidence="1">The sequence shown here is derived from an EMBL/GenBank/DDBJ whole genome shotgun (WGS) entry which is preliminary data.</text>
</comment>
<name>A0ACA9QUP2_9GLOM</name>
<sequence length="64" mass="7165">TSQLKKSFHVVKTKIVKDDVFEIQKNVKDWCDVENLDLVVTTGGTGFGVRDVTPEAVQPLFEKS</sequence>
<keyword evidence="2" id="KW-1185">Reference proteome</keyword>
<dbReference type="Proteomes" id="UP000789702">
    <property type="component" value="Unassembled WGS sequence"/>
</dbReference>
<feature type="non-terminal residue" evidence="1">
    <location>
        <position position="1"/>
    </location>
</feature>
<dbReference type="EMBL" id="CAJVPU010053049">
    <property type="protein sequence ID" value="CAG8764446.1"/>
    <property type="molecule type" value="Genomic_DNA"/>
</dbReference>
<accession>A0ACA9QUP2</accession>